<keyword evidence="3" id="KW-1185">Reference proteome</keyword>
<dbReference type="EMBL" id="QXFL01000002">
    <property type="protein sequence ID" value="RIV87508.1"/>
    <property type="molecule type" value="Genomic_DNA"/>
</dbReference>
<accession>A0A418NUB6</accession>
<dbReference type="OrthoDB" id="6576970at2"/>
<proteinExistence type="predicted"/>
<dbReference type="Proteomes" id="UP000286576">
    <property type="component" value="Unassembled WGS sequence"/>
</dbReference>
<organism evidence="2 3">
    <name type="scientific">Aurantiacibacter zhengii</name>
    <dbReference type="NCBI Taxonomy" id="2307003"/>
    <lineage>
        <taxon>Bacteria</taxon>
        <taxon>Pseudomonadati</taxon>
        <taxon>Pseudomonadota</taxon>
        <taxon>Alphaproteobacteria</taxon>
        <taxon>Sphingomonadales</taxon>
        <taxon>Erythrobacteraceae</taxon>
        <taxon>Aurantiacibacter</taxon>
    </lineage>
</organism>
<protein>
    <submittedName>
        <fullName evidence="2">Uncharacterized protein</fullName>
    </submittedName>
</protein>
<evidence type="ECO:0000256" key="1">
    <source>
        <dbReference type="SAM" id="MobiDB-lite"/>
    </source>
</evidence>
<sequence length="815" mass="89604">MSAGACLADLEAQGVLDAARAADARALYDELLAEYRQSGSREAAEALATRDLIDAMETMVTRKEFLAGRTIKVRNRIAGDLLRYDGQRGMGGRGGGGGPIDPRAGPAFFNRDPRAPYSNVEARRKSVVSAAHRLLDDMMERFSTNIAGSVRNKAQLRNVTRELFGESTGDAAAAGMATAWRKSAEMLRQRFNAAGGNIGFRSDWGMPQSHDWKAVRKAGFDEWAAFIRDRLDVGKMVDLDTGKPMTRAKLEQLLPDIFRQIRSEGWDKRAPGGQPKVASLANRRADARFFVFRDADAWMEYAEAYGQGTAYDAMMGHIEGMARDIAALEILGPNPNATINWLKETILASAQRDMDPGSKGVKRAENAGEKIDELWQEYSGANWGARNEALALGFSTYRAFATSTKLGSAFLSAMSDFAFSRSSRAFNGLSQATMLPQYLKLFVPGSIEDQKLAVRLGLIAEEWSSRTAAQSRYLTEELTGGFSRRLAEGVLRLSLLSRHTQTMRWVNGMEWLSQFTVAAERTFDNLPDHLREALGRRGIDAAEWDTLRKAKMKTQRGVEWMDPTQAGDDALASRFMEVILEDTDIAVPVSDLATRAAINTGLPRGTLKGELGRSAFQFKGFGISVILAQWQRIMAMTPARAAPYTIGLVVGTTLTGAIGLQLKALAAGKDPRPMDDGTFWNAAVMQGGGFGIFGDFLFADQNRYGGSFAQTMMGPLADDAQGAYNLATAEDPRTQLVREAKGWVPGNNLWYVRLALDRMVADQIDMVINPRFGQRERGQQRFAAEEGTSFWWRPGSPAPYRSPDYANAIEGETPE</sequence>
<name>A0A418NUB6_9SPHN</name>
<comment type="caution">
    <text evidence="2">The sequence shown here is derived from an EMBL/GenBank/DDBJ whole genome shotgun (WGS) entry which is preliminary data.</text>
</comment>
<gene>
    <name evidence="2" type="ORF">D2V07_03920</name>
</gene>
<evidence type="ECO:0000313" key="3">
    <source>
        <dbReference type="Proteomes" id="UP000286576"/>
    </source>
</evidence>
<dbReference type="RefSeq" id="WP_119585006.1">
    <property type="nucleotide sequence ID" value="NZ_CAWODQ010000012.1"/>
</dbReference>
<feature type="region of interest" description="Disordered" evidence="1">
    <location>
        <begin position="794"/>
        <end position="815"/>
    </location>
</feature>
<reference evidence="2 3" key="1">
    <citation type="submission" date="2018-08" db="EMBL/GenBank/DDBJ databases">
        <title>Erythrobacter zhengii sp.nov., a bacterium isolated from deep-sea sediment.</title>
        <authorList>
            <person name="Fang C."/>
            <person name="Wu Y.-H."/>
            <person name="Sun C."/>
            <person name="Wang H."/>
            <person name="Cheng H."/>
            <person name="Meng F.-X."/>
            <person name="Wang C.-S."/>
            <person name="Xu X.-W."/>
        </authorList>
    </citation>
    <scope>NUCLEOTIDE SEQUENCE [LARGE SCALE GENOMIC DNA]</scope>
    <source>
        <strain evidence="2 3">V18</strain>
    </source>
</reference>
<dbReference type="AlphaFoldDB" id="A0A418NUB6"/>
<evidence type="ECO:0000313" key="2">
    <source>
        <dbReference type="EMBL" id="RIV87508.1"/>
    </source>
</evidence>